<dbReference type="InParanoid" id="A0A080WI26"/>
<protein>
    <submittedName>
        <fullName evidence="1">Uncharacterized protein</fullName>
    </submittedName>
</protein>
<sequence>MLLLLILMTRCCRPRDSSCWATGNCSALSNSPHSSSSASSSLLPGGGSVVASKSTSASLLARSSAGGCQDSNIEVCGAVASLGSASVSNKAPGCPLTGPVVDKLAFFGAVVGCDEESGCPNAAKRSADIVWRWPLLLLCLTLSTRVQGAQDPFPRDCFPYIPCVLAASLDILSSVGMYVV</sequence>
<evidence type="ECO:0000313" key="1">
    <source>
        <dbReference type="EMBL" id="KFL60232.1"/>
    </source>
</evidence>
<keyword evidence="2" id="KW-1185">Reference proteome</keyword>
<dbReference type="GeneID" id="71776997"/>
<evidence type="ECO:0000313" key="2">
    <source>
        <dbReference type="Proteomes" id="UP000008864"/>
    </source>
</evidence>
<dbReference type="EMBL" id="GG700648">
    <property type="protein sequence ID" value="KFL60232.1"/>
    <property type="molecule type" value="Genomic_DNA"/>
</dbReference>
<dbReference type="HOGENOM" id="CLU_1497268_0_0_1"/>
<dbReference type="RefSeq" id="XP_047605107.1">
    <property type="nucleotide sequence ID" value="XM_047750667.1"/>
</dbReference>
<reference evidence="2" key="1">
    <citation type="journal article" date="2012" name="MBio">
        <title>Comparative genome analysis of Trichophyton rubrum and related dermatophytes reveals candidate genes involved in infection.</title>
        <authorList>
            <person name="Martinez D.A."/>
            <person name="Oliver B.G."/>
            <person name="Graeser Y."/>
            <person name="Goldberg J.M."/>
            <person name="Li W."/>
            <person name="Martinez-Rossi N.M."/>
            <person name="Monod M."/>
            <person name="Shelest E."/>
            <person name="Barton R.C."/>
            <person name="Birch E."/>
            <person name="Brakhage A.A."/>
            <person name="Chen Z."/>
            <person name="Gurr S.J."/>
            <person name="Heiman D."/>
            <person name="Heitman J."/>
            <person name="Kosti I."/>
            <person name="Rossi A."/>
            <person name="Saif S."/>
            <person name="Samalova M."/>
            <person name="Saunders C.W."/>
            <person name="Shea T."/>
            <person name="Summerbell R.C."/>
            <person name="Xu J."/>
            <person name="Young S."/>
            <person name="Zeng Q."/>
            <person name="Birren B.W."/>
            <person name="Cuomo C.A."/>
            <person name="White T.C."/>
        </authorList>
    </citation>
    <scope>NUCLEOTIDE SEQUENCE [LARGE SCALE GENOMIC DNA]</scope>
    <source>
        <strain evidence="2">ATCC MYA-4607 / CBS 118892</strain>
    </source>
</reference>
<name>A0A080WI26_TRIRC</name>
<dbReference type="Proteomes" id="UP000008864">
    <property type="component" value="Unassembled WGS sequence"/>
</dbReference>
<dbReference type="VEuPathDB" id="FungiDB:TERG_11568"/>
<accession>A0A080WI26</accession>
<gene>
    <name evidence="1" type="ORF">TERG_11568</name>
</gene>
<organism evidence="1 2">
    <name type="scientific">Trichophyton rubrum (strain ATCC MYA-4607 / CBS 118892)</name>
    <name type="common">Athlete's foot fungus</name>
    <dbReference type="NCBI Taxonomy" id="559305"/>
    <lineage>
        <taxon>Eukaryota</taxon>
        <taxon>Fungi</taxon>
        <taxon>Dikarya</taxon>
        <taxon>Ascomycota</taxon>
        <taxon>Pezizomycotina</taxon>
        <taxon>Eurotiomycetes</taxon>
        <taxon>Eurotiomycetidae</taxon>
        <taxon>Onygenales</taxon>
        <taxon>Arthrodermataceae</taxon>
        <taxon>Trichophyton</taxon>
    </lineage>
</organism>
<proteinExistence type="predicted"/>
<dbReference type="AlphaFoldDB" id="A0A080WI26"/>